<feature type="transmembrane region" description="Helical" evidence="1">
    <location>
        <begin position="6"/>
        <end position="24"/>
    </location>
</feature>
<comment type="caution">
    <text evidence="2">The sequence shown here is derived from an EMBL/GenBank/DDBJ whole genome shotgun (WGS) entry which is preliminary data.</text>
</comment>
<sequence length="111" mass="13265">MSKNNVLYILIIMIIGTFICYAVAESNHTVIHDDEKPWYPIADDAHDLEKCYEKCEQTYDKFLSKKSINRRRRCRHLCKKLNKCIEWCTESSADEEVFRLCIQEHCKLRFS</sequence>
<organism evidence="2 3">
    <name type="scientific">Stylosanthes scabra</name>
    <dbReference type="NCBI Taxonomy" id="79078"/>
    <lineage>
        <taxon>Eukaryota</taxon>
        <taxon>Viridiplantae</taxon>
        <taxon>Streptophyta</taxon>
        <taxon>Embryophyta</taxon>
        <taxon>Tracheophyta</taxon>
        <taxon>Spermatophyta</taxon>
        <taxon>Magnoliopsida</taxon>
        <taxon>eudicotyledons</taxon>
        <taxon>Gunneridae</taxon>
        <taxon>Pentapetalae</taxon>
        <taxon>rosids</taxon>
        <taxon>fabids</taxon>
        <taxon>Fabales</taxon>
        <taxon>Fabaceae</taxon>
        <taxon>Papilionoideae</taxon>
        <taxon>50 kb inversion clade</taxon>
        <taxon>dalbergioids sensu lato</taxon>
        <taxon>Dalbergieae</taxon>
        <taxon>Pterocarpus clade</taxon>
        <taxon>Stylosanthes</taxon>
    </lineage>
</organism>
<keyword evidence="1" id="KW-0812">Transmembrane</keyword>
<dbReference type="EMBL" id="JASCZI010000012">
    <property type="protein sequence ID" value="MED6106602.1"/>
    <property type="molecule type" value="Genomic_DNA"/>
</dbReference>
<keyword evidence="1" id="KW-1133">Transmembrane helix</keyword>
<name>A0ABU6Q4Z9_9FABA</name>
<keyword evidence="1" id="KW-0472">Membrane</keyword>
<evidence type="ECO:0000313" key="3">
    <source>
        <dbReference type="Proteomes" id="UP001341840"/>
    </source>
</evidence>
<dbReference type="Proteomes" id="UP001341840">
    <property type="component" value="Unassembled WGS sequence"/>
</dbReference>
<evidence type="ECO:0000313" key="2">
    <source>
        <dbReference type="EMBL" id="MED6106602.1"/>
    </source>
</evidence>
<evidence type="ECO:0000256" key="1">
    <source>
        <dbReference type="SAM" id="Phobius"/>
    </source>
</evidence>
<proteinExistence type="predicted"/>
<gene>
    <name evidence="2" type="ORF">PIB30_005886</name>
</gene>
<reference evidence="2 3" key="1">
    <citation type="journal article" date="2023" name="Plants (Basel)">
        <title>Bridging the Gap: Combining Genomics and Transcriptomics Approaches to Understand Stylosanthes scabra, an Orphan Legume from the Brazilian Caatinga.</title>
        <authorList>
            <person name="Ferreira-Neto J.R.C."/>
            <person name="da Silva M.D."/>
            <person name="Binneck E."/>
            <person name="de Melo N.F."/>
            <person name="da Silva R.H."/>
            <person name="de Melo A.L.T.M."/>
            <person name="Pandolfi V."/>
            <person name="Bustamante F.O."/>
            <person name="Brasileiro-Vidal A.C."/>
            <person name="Benko-Iseppon A.M."/>
        </authorList>
    </citation>
    <scope>NUCLEOTIDE SEQUENCE [LARGE SCALE GENOMIC DNA]</scope>
    <source>
        <tissue evidence="2">Leaves</tissue>
    </source>
</reference>
<keyword evidence="3" id="KW-1185">Reference proteome</keyword>
<protein>
    <submittedName>
        <fullName evidence="2">Uncharacterized protein</fullName>
    </submittedName>
</protein>
<accession>A0ABU6Q4Z9</accession>